<dbReference type="InterPro" id="IPR036864">
    <property type="entry name" value="Zn2-C6_fun-type_DNA-bd_sf"/>
</dbReference>
<evidence type="ECO:0000313" key="9">
    <source>
        <dbReference type="EMBL" id="CZT47122.1"/>
    </source>
</evidence>
<dbReference type="GO" id="GO:0006351">
    <property type="term" value="P:DNA-templated transcription"/>
    <property type="evidence" value="ECO:0007669"/>
    <property type="project" value="InterPro"/>
</dbReference>
<evidence type="ECO:0000256" key="3">
    <source>
        <dbReference type="ARBA" id="ARBA00023015"/>
    </source>
</evidence>
<dbReference type="PANTHER" id="PTHR31779">
    <property type="entry name" value="2-NITROPROPANE DIOXYGENASE FAMILY, PUTATIVE (AFU_ORTHOLOGUE AFUA_2G17430)-RELATED"/>
    <property type="match status" value="1"/>
</dbReference>
<dbReference type="InterPro" id="IPR001138">
    <property type="entry name" value="Zn2Cys6_DnaBD"/>
</dbReference>
<evidence type="ECO:0000256" key="2">
    <source>
        <dbReference type="ARBA" id="ARBA00022833"/>
    </source>
</evidence>
<protein>
    <submittedName>
        <fullName evidence="9">Related to RDR1 Transcriptional repressor (Zinc cluster protein), Repressor of drug resistance</fullName>
    </submittedName>
</protein>
<keyword evidence="10" id="KW-1185">Reference proteome</keyword>
<dbReference type="PROSITE" id="PS50048">
    <property type="entry name" value="ZN2_CY6_FUNGAL_2"/>
    <property type="match status" value="1"/>
</dbReference>
<evidence type="ECO:0000256" key="1">
    <source>
        <dbReference type="ARBA" id="ARBA00022723"/>
    </source>
</evidence>
<gene>
    <name evidence="9" type="ORF">RSE6_07651</name>
</gene>
<sequence>MSTPLHPLPVTTDPDEPPRKRQRARKACLPCRQRKRKCDNVLPCSMCTTYGYQCQFSQDDSPTAAFVEKVGSSGLSNGPRNSPVTMNMSYKQPYSHGLGAGGARPIVTREADTSSSTARSSVAPPSVLMLLDPMRRRFMGLHSVTAFPRSLGLDFQSANPPRVHSFAYNCGIRLEEEGSAHADLRETISRQDFNRYADVYFETVHPLFVAFDQQLFLQNVDVFWKQSGPASIFEAILAGVAALGSFFSARRGCTREAELVSHAKGILEDPTFQPTIGHVSAWILRTLYLRATTRPHLAWLASCTTIHLAEATGLHMEIDQIAMTEPDTGHSALNNQNLCELVRRIFWTAWRNNMMVSYEYGRSGISLSNVTCKIPRYPLDDIGLQLHAIVELVPRDNADGQDLNLHGTLEKAKQIPDTHPFVSMSKADLCMSLYRHHRLLKLSIDKSDVSKILEIGNVAVNAALKLAEENKFWWNVLCTVFQYVCVLLALDTADSLSNVSNAMSILEKIARLLGTHMAQEAVNTAKVLLRDSMRKKRLELGMLEVADVGEGQGDAPADLAGLDINWDMLLDPCQASSHLKIEPFIAKKLCESNENKSKRAMVVHEDVPGIHAKVMVGGKTLAEFPSVNDEIEGQDAGVIAHYNRCTITRYIASLEDDAFIIKLKVRPPYVLDCPDLSFMIYVDGQEVDSTLMNKEEYGQLWQYVAKGPSLLDGSNCVQPMGWKAIKTNLQNREYPENENPLDELGEIKFVVNRATKRRPMKGPQVLKGPMVNQKSVYDEKMCVKGNKSHATRWGKPKARGGREVFYTVDSFDDDDLPLVIMAFKFASLEILQSLLLVSRTPSPEPERPPSPELAAASNPSIASNSNGISDESRVKLDPSIMKVDPSPTQLLQKNCRQRKIG</sequence>
<keyword evidence="2" id="KW-0862">Zinc</keyword>
<dbReference type="PANTHER" id="PTHR31779:SF3">
    <property type="entry name" value="PROTEIN RDR1"/>
    <property type="match status" value="1"/>
</dbReference>
<accession>A0A1E1MDE7</accession>
<evidence type="ECO:0000259" key="8">
    <source>
        <dbReference type="PROSITE" id="PS50048"/>
    </source>
</evidence>
<dbReference type="GO" id="GO:0003677">
    <property type="term" value="F:DNA binding"/>
    <property type="evidence" value="ECO:0007669"/>
    <property type="project" value="UniProtKB-KW"/>
</dbReference>
<dbReference type="Gene3D" id="4.10.240.10">
    <property type="entry name" value="Zn(2)-C6 fungal-type DNA-binding domain"/>
    <property type="match status" value="1"/>
</dbReference>
<proteinExistence type="predicted"/>
<dbReference type="CDD" id="cd00067">
    <property type="entry name" value="GAL4"/>
    <property type="match status" value="1"/>
</dbReference>
<dbReference type="SUPFAM" id="SSF57701">
    <property type="entry name" value="Zn2/Cys6 DNA-binding domain"/>
    <property type="match status" value="1"/>
</dbReference>
<dbReference type="PROSITE" id="PS00463">
    <property type="entry name" value="ZN2_CY6_FUNGAL_1"/>
    <property type="match status" value="1"/>
</dbReference>
<keyword evidence="3" id="KW-0805">Transcription regulation</keyword>
<keyword evidence="4" id="KW-0238">DNA-binding</keyword>
<dbReference type="InterPro" id="IPR057678">
    <property type="entry name" value="DUF7918"/>
</dbReference>
<dbReference type="Pfam" id="PF00172">
    <property type="entry name" value="Zn_clus"/>
    <property type="match status" value="1"/>
</dbReference>
<dbReference type="GO" id="GO:0008270">
    <property type="term" value="F:zinc ion binding"/>
    <property type="evidence" value="ECO:0007669"/>
    <property type="project" value="InterPro"/>
</dbReference>
<name>A0A1E1MDE7_RHYSE</name>
<evidence type="ECO:0000256" key="7">
    <source>
        <dbReference type="SAM" id="MobiDB-lite"/>
    </source>
</evidence>
<keyword evidence="6" id="KW-0539">Nucleus</keyword>
<evidence type="ECO:0000313" key="10">
    <source>
        <dbReference type="Proteomes" id="UP000177625"/>
    </source>
</evidence>
<dbReference type="Proteomes" id="UP000177625">
    <property type="component" value="Unassembled WGS sequence"/>
</dbReference>
<evidence type="ECO:0000256" key="4">
    <source>
        <dbReference type="ARBA" id="ARBA00023125"/>
    </source>
</evidence>
<keyword evidence="5" id="KW-0804">Transcription</keyword>
<feature type="domain" description="Zn(2)-C6 fungal-type" evidence="8">
    <location>
        <begin position="27"/>
        <end position="56"/>
    </location>
</feature>
<dbReference type="InterPro" id="IPR052478">
    <property type="entry name" value="Metabolite_Synth_Reg"/>
</dbReference>
<dbReference type="GO" id="GO:0009410">
    <property type="term" value="P:response to xenobiotic stimulus"/>
    <property type="evidence" value="ECO:0007669"/>
    <property type="project" value="TreeGrafter"/>
</dbReference>
<feature type="compositionally biased region" description="Low complexity" evidence="7">
    <location>
        <begin position="852"/>
        <end position="866"/>
    </location>
</feature>
<dbReference type="Pfam" id="PF25534">
    <property type="entry name" value="DUF7918"/>
    <property type="match status" value="1"/>
</dbReference>
<dbReference type="Pfam" id="PF04082">
    <property type="entry name" value="Fungal_trans"/>
    <property type="match status" value="1"/>
</dbReference>
<dbReference type="InterPro" id="IPR007219">
    <property type="entry name" value="XnlR_reg_dom"/>
</dbReference>
<reference evidence="10" key="1">
    <citation type="submission" date="2016-03" db="EMBL/GenBank/DDBJ databases">
        <authorList>
            <person name="Guldener U."/>
        </authorList>
    </citation>
    <scope>NUCLEOTIDE SEQUENCE [LARGE SCALE GENOMIC DNA]</scope>
</reference>
<dbReference type="AlphaFoldDB" id="A0A1E1MDE7"/>
<dbReference type="SMART" id="SM00066">
    <property type="entry name" value="GAL4"/>
    <property type="match status" value="1"/>
</dbReference>
<keyword evidence="1" id="KW-0479">Metal-binding</keyword>
<dbReference type="GO" id="GO:0000981">
    <property type="term" value="F:DNA-binding transcription factor activity, RNA polymerase II-specific"/>
    <property type="evidence" value="ECO:0007669"/>
    <property type="project" value="InterPro"/>
</dbReference>
<dbReference type="EMBL" id="FJVC01000275">
    <property type="protein sequence ID" value="CZT47122.1"/>
    <property type="molecule type" value="Genomic_DNA"/>
</dbReference>
<evidence type="ECO:0000256" key="5">
    <source>
        <dbReference type="ARBA" id="ARBA00023163"/>
    </source>
</evidence>
<organism evidence="9 10">
    <name type="scientific">Rhynchosporium secalis</name>
    <name type="common">Barley scald fungus</name>
    <dbReference type="NCBI Taxonomy" id="38038"/>
    <lineage>
        <taxon>Eukaryota</taxon>
        <taxon>Fungi</taxon>
        <taxon>Dikarya</taxon>
        <taxon>Ascomycota</taxon>
        <taxon>Pezizomycotina</taxon>
        <taxon>Leotiomycetes</taxon>
        <taxon>Helotiales</taxon>
        <taxon>Ploettnerulaceae</taxon>
        <taxon>Rhynchosporium</taxon>
    </lineage>
</organism>
<dbReference type="CDD" id="cd12148">
    <property type="entry name" value="fungal_TF_MHR"/>
    <property type="match status" value="1"/>
</dbReference>
<feature type="region of interest" description="Disordered" evidence="7">
    <location>
        <begin position="839"/>
        <end position="901"/>
    </location>
</feature>
<evidence type="ECO:0000256" key="6">
    <source>
        <dbReference type="ARBA" id="ARBA00023242"/>
    </source>
</evidence>
<feature type="region of interest" description="Disordered" evidence="7">
    <location>
        <begin position="1"/>
        <end position="24"/>
    </location>
</feature>